<dbReference type="AlphaFoldDB" id="A0AA36EEF0"/>
<keyword evidence="1" id="KW-0472">Membrane</keyword>
<organism evidence="2 3">
    <name type="scientific">Lactuca saligna</name>
    <name type="common">Willowleaf lettuce</name>
    <dbReference type="NCBI Taxonomy" id="75948"/>
    <lineage>
        <taxon>Eukaryota</taxon>
        <taxon>Viridiplantae</taxon>
        <taxon>Streptophyta</taxon>
        <taxon>Embryophyta</taxon>
        <taxon>Tracheophyta</taxon>
        <taxon>Spermatophyta</taxon>
        <taxon>Magnoliopsida</taxon>
        <taxon>eudicotyledons</taxon>
        <taxon>Gunneridae</taxon>
        <taxon>Pentapetalae</taxon>
        <taxon>asterids</taxon>
        <taxon>campanulids</taxon>
        <taxon>Asterales</taxon>
        <taxon>Asteraceae</taxon>
        <taxon>Cichorioideae</taxon>
        <taxon>Cichorieae</taxon>
        <taxon>Lactucinae</taxon>
        <taxon>Lactuca</taxon>
    </lineage>
</organism>
<sequence length="148" mass="14912">MASTRSTTRRLIDSQSKSFGGPQICWDKGIPINLILNGVRIHRFQGGTGSLSTEKEQASLMSFSFVFFAATSSIVTVASLIGVTSSIDTASSITASSSIVATSSIVTAASSISVASLIGAASSITAASSIATTSLIVADASSNSRLGA</sequence>
<name>A0AA36EEF0_LACSI</name>
<proteinExistence type="predicted"/>
<feature type="transmembrane region" description="Helical" evidence="1">
    <location>
        <begin position="65"/>
        <end position="87"/>
    </location>
</feature>
<gene>
    <name evidence="2" type="ORF">LSALG_LOCUS32244</name>
</gene>
<dbReference type="EMBL" id="OX465083">
    <property type="protein sequence ID" value="CAI9293218.1"/>
    <property type="molecule type" value="Genomic_DNA"/>
</dbReference>
<evidence type="ECO:0000313" key="3">
    <source>
        <dbReference type="Proteomes" id="UP001177003"/>
    </source>
</evidence>
<protein>
    <submittedName>
        <fullName evidence="2">Uncharacterized protein</fullName>
    </submittedName>
</protein>
<feature type="transmembrane region" description="Helical" evidence="1">
    <location>
        <begin position="99"/>
        <end position="120"/>
    </location>
</feature>
<keyword evidence="1" id="KW-1133">Transmembrane helix</keyword>
<keyword evidence="1" id="KW-0812">Transmembrane</keyword>
<evidence type="ECO:0000313" key="2">
    <source>
        <dbReference type="EMBL" id="CAI9293218.1"/>
    </source>
</evidence>
<reference evidence="2" key="1">
    <citation type="submission" date="2023-04" db="EMBL/GenBank/DDBJ databases">
        <authorList>
            <person name="Vijverberg K."/>
            <person name="Xiong W."/>
            <person name="Schranz E."/>
        </authorList>
    </citation>
    <scope>NUCLEOTIDE SEQUENCE</scope>
</reference>
<accession>A0AA36EEF0</accession>
<dbReference type="Proteomes" id="UP001177003">
    <property type="component" value="Chromosome 7"/>
</dbReference>
<evidence type="ECO:0000256" key="1">
    <source>
        <dbReference type="SAM" id="Phobius"/>
    </source>
</evidence>
<keyword evidence="3" id="KW-1185">Reference proteome</keyword>